<accession>A0A010SCN3</accession>
<sequence>MIVTELGAAGVKPGLSIMDESTPEGQIYMGVYRKIIVAPGAPHRLFLGVELEDPTLSWGFFDWDSIEHHEKFAKEYGAEICKDLPKVLTYGEFCKHITATPSFPDALKSAVTDVFIIYFPSDINPVAKDTATVRLQEILKEGFGQVPDITATSYGWGVQNNFPVKGGDPNQTGSILTAFVGWSNLEANNTFHQSETYKEIENKLQNMEGLIRLRPFRLKCIVLEKEA</sequence>
<evidence type="ECO:0000313" key="1">
    <source>
        <dbReference type="EMBL" id="EXF82503.1"/>
    </source>
</evidence>
<evidence type="ECO:0008006" key="3">
    <source>
        <dbReference type="Google" id="ProtNLM"/>
    </source>
</evidence>
<evidence type="ECO:0000313" key="2">
    <source>
        <dbReference type="Proteomes" id="UP000020467"/>
    </source>
</evidence>
<dbReference type="OrthoDB" id="3830579at2759"/>
<proteinExistence type="predicted"/>
<keyword evidence="2" id="KW-1185">Reference proteome</keyword>
<organism evidence="1 2">
    <name type="scientific">Colletotrichum fioriniae PJ7</name>
    <dbReference type="NCBI Taxonomy" id="1445577"/>
    <lineage>
        <taxon>Eukaryota</taxon>
        <taxon>Fungi</taxon>
        <taxon>Dikarya</taxon>
        <taxon>Ascomycota</taxon>
        <taxon>Pezizomycotina</taxon>
        <taxon>Sordariomycetes</taxon>
        <taxon>Hypocreomycetidae</taxon>
        <taxon>Glomerellales</taxon>
        <taxon>Glomerellaceae</taxon>
        <taxon>Colletotrichum</taxon>
        <taxon>Colletotrichum acutatum species complex</taxon>
    </lineage>
</organism>
<gene>
    <name evidence="1" type="ORF">CFIO01_05226</name>
</gene>
<dbReference type="EMBL" id="JARH01000319">
    <property type="protein sequence ID" value="EXF82503.1"/>
    <property type="molecule type" value="Genomic_DNA"/>
</dbReference>
<dbReference type="AlphaFoldDB" id="A0A010SCN3"/>
<dbReference type="KEGG" id="cfj:CFIO01_05226"/>
<comment type="caution">
    <text evidence="1">The sequence shown here is derived from an EMBL/GenBank/DDBJ whole genome shotgun (WGS) entry which is preliminary data.</text>
</comment>
<protein>
    <recommendedName>
        <fullName evidence="3">EthD domain-containing protein</fullName>
    </recommendedName>
</protein>
<reference evidence="1 2" key="1">
    <citation type="submission" date="2014-02" db="EMBL/GenBank/DDBJ databases">
        <title>The genome sequence of Colletotrichum fioriniae PJ7.</title>
        <authorList>
            <person name="Baroncelli R."/>
            <person name="Thon M.R."/>
        </authorList>
    </citation>
    <scope>NUCLEOTIDE SEQUENCE [LARGE SCALE GENOMIC DNA]</scope>
    <source>
        <strain evidence="1 2">PJ7</strain>
    </source>
</reference>
<dbReference type="Proteomes" id="UP000020467">
    <property type="component" value="Unassembled WGS sequence"/>
</dbReference>
<dbReference type="HOGENOM" id="CLU_081631_2_0_1"/>
<dbReference type="eggNOG" id="ENOG502SP3K">
    <property type="taxonomic scope" value="Eukaryota"/>
</dbReference>
<name>A0A010SCN3_9PEZI</name>